<comment type="similarity">
    <text evidence="2">Belongs to the IFI6/IFI27 family.</text>
</comment>
<keyword evidence="3" id="KW-0812">Transmembrane</keyword>
<comment type="subcellular location">
    <subcellularLocation>
        <location evidence="1">Membrane</location>
        <topology evidence="1">Multi-pass membrane protein</topology>
    </subcellularLocation>
</comment>
<evidence type="ECO:0000256" key="2">
    <source>
        <dbReference type="ARBA" id="ARBA00007262"/>
    </source>
</evidence>
<protein>
    <submittedName>
        <fullName evidence="6">Uncharacterized protein</fullName>
    </submittedName>
</protein>
<sequence length="271" mass="29597">MNVCAEVDCDRKNIFFREALRWVKQALKDAGVVILEDPIATTALFIGLSVLLPIVLDGGILVSTTLQAIGFGVKGPIKGSIAAAIQSKISPVQLGSFFSQLQSAAMGGATTRRLEDMANTLVHSILLAGTATLLRGSIKTIGEPSAYSPQQWQVWESKSIFNVSGEAAIKMTQFWERTSSSECISYGYQAFHAPLWVIPEGIEPLKACLQTPNSINGFGYKVPLSCEYQGPKKGVIGTWYVPSNQTRCTPRWSVFEDEFRCFRDVYSMVAG</sequence>
<dbReference type="EMBL" id="CAOJ01009968">
    <property type="protein sequence ID" value="CCO32523.1"/>
    <property type="molecule type" value="Genomic_DNA"/>
</dbReference>
<accession>M5BY02</accession>
<proteinExistence type="inferred from homology"/>
<gene>
    <name evidence="6" type="ORF">BN14_06584</name>
</gene>
<evidence type="ECO:0000256" key="3">
    <source>
        <dbReference type="ARBA" id="ARBA00022692"/>
    </source>
</evidence>
<dbReference type="AlphaFoldDB" id="M5BY02"/>
<keyword evidence="5" id="KW-0472">Membrane</keyword>
<evidence type="ECO:0000313" key="6">
    <source>
        <dbReference type="EMBL" id="CCO32523.1"/>
    </source>
</evidence>
<reference evidence="6 7" key="1">
    <citation type="journal article" date="2013" name="J. Biotechnol.">
        <title>Establishment and interpretation of the genome sequence of the phytopathogenic fungus Rhizoctonia solani AG1-IB isolate 7/3/14.</title>
        <authorList>
            <person name="Wibberg D.W."/>
            <person name="Jelonek L.J."/>
            <person name="Rupp O.R."/>
            <person name="Hennig M.H."/>
            <person name="Eikmeyer F.E."/>
            <person name="Goesmann A.G."/>
            <person name="Hartmann A.H."/>
            <person name="Borriss R.B."/>
            <person name="Grosch R.G."/>
            <person name="Puehler A.P."/>
            <person name="Schlueter A.S."/>
        </authorList>
    </citation>
    <scope>NUCLEOTIDE SEQUENCE [LARGE SCALE GENOMIC DNA]</scope>
    <source>
        <strain evidence="7">AG1-IB / isolate 7/3/14</strain>
    </source>
</reference>
<name>M5BY02_THACB</name>
<evidence type="ECO:0000313" key="7">
    <source>
        <dbReference type="Proteomes" id="UP000012065"/>
    </source>
</evidence>
<evidence type="ECO:0000256" key="4">
    <source>
        <dbReference type="ARBA" id="ARBA00022989"/>
    </source>
</evidence>
<evidence type="ECO:0000256" key="1">
    <source>
        <dbReference type="ARBA" id="ARBA00004141"/>
    </source>
</evidence>
<dbReference type="Pfam" id="PF06140">
    <property type="entry name" value="Ifi-6-16"/>
    <property type="match status" value="1"/>
</dbReference>
<dbReference type="GO" id="GO:0016020">
    <property type="term" value="C:membrane"/>
    <property type="evidence" value="ECO:0007669"/>
    <property type="project" value="UniProtKB-SubCell"/>
</dbReference>
<dbReference type="InterPro" id="IPR009311">
    <property type="entry name" value="IFI6/IFI27-like"/>
</dbReference>
<dbReference type="InterPro" id="IPR038213">
    <property type="entry name" value="IFI6/IFI27-like_sf"/>
</dbReference>
<keyword evidence="4" id="KW-1133">Transmembrane helix</keyword>
<dbReference type="HOGENOM" id="CLU_077749_0_0_1"/>
<organism evidence="6 7">
    <name type="scientific">Thanatephorus cucumeris (strain AG1-IB / isolate 7/3/14)</name>
    <name type="common">Lettuce bottom rot fungus</name>
    <name type="synonym">Rhizoctonia solani</name>
    <dbReference type="NCBI Taxonomy" id="1108050"/>
    <lineage>
        <taxon>Eukaryota</taxon>
        <taxon>Fungi</taxon>
        <taxon>Dikarya</taxon>
        <taxon>Basidiomycota</taxon>
        <taxon>Agaricomycotina</taxon>
        <taxon>Agaricomycetes</taxon>
        <taxon>Cantharellales</taxon>
        <taxon>Ceratobasidiaceae</taxon>
        <taxon>Rhizoctonia</taxon>
        <taxon>Rhizoctonia solani AG-1</taxon>
    </lineage>
</organism>
<comment type="caution">
    <text evidence="6">The sequence shown here is derived from an EMBL/GenBank/DDBJ whole genome shotgun (WGS) entry which is preliminary data.</text>
</comment>
<dbReference type="Gene3D" id="6.10.110.10">
    <property type="match status" value="1"/>
</dbReference>
<dbReference type="Proteomes" id="UP000012065">
    <property type="component" value="Unassembled WGS sequence"/>
</dbReference>
<evidence type="ECO:0000256" key="5">
    <source>
        <dbReference type="ARBA" id="ARBA00023136"/>
    </source>
</evidence>